<feature type="repeat" description="PPR" evidence="2">
    <location>
        <begin position="166"/>
        <end position="200"/>
    </location>
</feature>
<feature type="repeat" description="PPR" evidence="2">
    <location>
        <begin position="48"/>
        <end position="82"/>
    </location>
</feature>
<dbReference type="NCBIfam" id="TIGR00756">
    <property type="entry name" value="PPR"/>
    <property type="match status" value="4"/>
</dbReference>
<dbReference type="GO" id="GO:0008270">
    <property type="term" value="F:zinc ion binding"/>
    <property type="evidence" value="ECO:0007669"/>
    <property type="project" value="InterPro"/>
</dbReference>
<reference evidence="4 5" key="1">
    <citation type="journal article" date="2021" name="Nat. Plants">
        <title>The Taxus genome provides insights into paclitaxel biosynthesis.</title>
        <authorList>
            <person name="Xiong X."/>
            <person name="Gou J."/>
            <person name="Liao Q."/>
            <person name="Li Y."/>
            <person name="Zhou Q."/>
            <person name="Bi G."/>
            <person name="Li C."/>
            <person name="Du R."/>
            <person name="Wang X."/>
            <person name="Sun T."/>
            <person name="Guo L."/>
            <person name="Liang H."/>
            <person name="Lu P."/>
            <person name="Wu Y."/>
            <person name="Zhang Z."/>
            <person name="Ro D.K."/>
            <person name="Shang Y."/>
            <person name="Huang S."/>
            <person name="Yan J."/>
        </authorList>
    </citation>
    <scope>NUCLEOTIDE SEQUENCE [LARGE SCALE GENOMIC DNA]</scope>
    <source>
        <strain evidence="4">Ta-2019</strain>
    </source>
</reference>
<dbReference type="PANTHER" id="PTHR47926">
    <property type="entry name" value="PENTATRICOPEPTIDE REPEAT-CONTAINING PROTEIN"/>
    <property type="match status" value="1"/>
</dbReference>
<dbReference type="InterPro" id="IPR046848">
    <property type="entry name" value="E_motif"/>
</dbReference>
<keyword evidence="5" id="KW-1185">Reference proteome</keyword>
<dbReference type="GO" id="GO:0009451">
    <property type="term" value="P:RNA modification"/>
    <property type="evidence" value="ECO:0007669"/>
    <property type="project" value="InterPro"/>
</dbReference>
<feature type="repeat" description="PPR" evidence="2">
    <location>
        <begin position="267"/>
        <end position="301"/>
    </location>
</feature>
<dbReference type="InterPro" id="IPR002885">
    <property type="entry name" value="PPR_rpt"/>
</dbReference>
<dbReference type="FunFam" id="1.25.40.10:FF:000031">
    <property type="entry name" value="Pentatricopeptide repeat-containing protein mitochondrial"/>
    <property type="match status" value="1"/>
</dbReference>
<dbReference type="InterPro" id="IPR046849">
    <property type="entry name" value="E2_motif"/>
</dbReference>
<evidence type="ECO:0000256" key="1">
    <source>
        <dbReference type="ARBA" id="ARBA00022737"/>
    </source>
</evidence>
<dbReference type="AlphaFoldDB" id="A0AA38CA68"/>
<dbReference type="Pfam" id="PF20430">
    <property type="entry name" value="Eplus_motif"/>
    <property type="match status" value="1"/>
</dbReference>
<dbReference type="Gene3D" id="1.25.40.10">
    <property type="entry name" value="Tetratricopeptide repeat domain"/>
    <property type="match status" value="6"/>
</dbReference>
<dbReference type="GO" id="GO:0003723">
    <property type="term" value="F:RNA binding"/>
    <property type="evidence" value="ECO:0007669"/>
    <property type="project" value="InterPro"/>
</dbReference>
<feature type="repeat" description="PPR" evidence="2">
    <location>
        <begin position="565"/>
        <end position="599"/>
    </location>
</feature>
<organism evidence="4 5">
    <name type="scientific">Taxus chinensis</name>
    <name type="common">Chinese yew</name>
    <name type="synonym">Taxus wallichiana var. chinensis</name>
    <dbReference type="NCBI Taxonomy" id="29808"/>
    <lineage>
        <taxon>Eukaryota</taxon>
        <taxon>Viridiplantae</taxon>
        <taxon>Streptophyta</taxon>
        <taxon>Embryophyta</taxon>
        <taxon>Tracheophyta</taxon>
        <taxon>Spermatophyta</taxon>
        <taxon>Pinopsida</taxon>
        <taxon>Pinidae</taxon>
        <taxon>Conifers II</taxon>
        <taxon>Cupressales</taxon>
        <taxon>Taxaceae</taxon>
        <taxon>Taxus</taxon>
    </lineage>
</organism>
<proteinExistence type="predicted"/>
<feature type="repeat" description="PPR" evidence="2">
    <location>
        <begin position="327"/>
        <end position="361"/>
    </location>
</feature>
<dbReference type="SUPFAM" id="SSF48452">
    <property type="entry name" value="TPR-like"/>
    <property type="match status" value="1"/>
</dbReference>
<dbReference type="PANTHER" id="PTHR47926:SF347">
    <property type="entry name" value="PENTATRICOPEPTIDE REPEAT-CONTAINING PROTEIN"/>
    <property type="match status" value="1"/>
</dbReference>
<evidence type="ECO:0000259" key="3">
    <source>
        <dbReference type="Pfam" id="PF14432"/>
    </source>
</evidence>
<dbReference type="FunFam" id="1.25.40.10:FF:000073">
    <property type="entry name" value="Pentatricopeptide repeat-containing protein chloroplastic"/>
    <property type="match status" value="2"/>
</dbReference>
<sequence>MCVTTSAAIGRGREQNYYLNVSALCDNGRFSKALQIFHVMERNGFVIDSTTYTYLLQGCIKTKALEQGKGIHAHMNATGFEPTLFQRNCLFNMYVKCASLDNARKVFDEMPCRNTVSWSALLAGYAQEGQGFYWDVSASNGLVNMYAKCRNIEEARKEFDLMPQLDLISWNAIISGYNQNENHEESLKLYKLIQADGLKPDCITFICVLSSCANLDAMGTGKQIHANLFNSGLELDVSVGNALITLYAKCRSILHSRQVFEGMNKKDLVSWNAIIGGYAQNELSSEAIELFQFMQKTNPAMNNVTFVSILGRMDKASKLFDKMEKQDLVSWNTIIAGFALNEQCEEALKFVYKIQEIGLKLDHFTFATVLRACTSIAGLEHGEEVHASIIRAGFDSDIVVGSALVYMYAKCGSIESARNVFDKMTDRNDVSWNAMIPGYARHGYAKEALQHFDLMQMEGLKPSHITFVGVLSACSHAGLVNKGSQYFDSMTLIHGITPKVENYACIVDLLGRAGSLVEAEDFIHKMPVQPNAFIWRTLLGACRVYGNMEIGKRAAHCLLNLEPRDASTYVLLSNIYASAGKWEDAMKVRSMMKDRRVKKEPGWSWIKLKSEVHGFLVGDKSHPQTEEIYTKLASLSEEKEMGYVPNTNFTLHDVEQEQKQHFLSYHSEKLAIAFWLIQTPEGTPIRVIKNLRVCGDCHSSIKLISQITRRKIVVRDSNRYHHFINGLCSCGDYW</sequence>
<dbReference type="Pfam" id="PF13041">
    <property type="entry name" value="PPR_2"/>
    <property type="match status" value="4"/>
</dbReference>
<dbReference type="InterPro" id="IPR046960">
    <property type="entry name" value="PPR_At4g14850-like_plant"/>
</dbReference>
<accession>A0AA38CA68</accession>
<feature type="repeat" description="PPR" evidence="2">
    <location>
        <begin position="13"/>
        <end position="47"/>
    </location>
</feature>
<feature type="repeat" description="PPR" evidence="2">
    <location>
        <begin position="428"/>
        <end position="462"/>
    </location>
</feature>
<gene>
    <name evidence="4" type="ORF">KI387_042263</name>
</gene>
<dbReference type="InterPro" id="IPR011990">
    <property type="entry name" value="TPR-like_helical_dom_sf"/>
</dbReference>
<protein>
    <recommendedName>
        <fullName evidence="3">DYW domain-containing protein</fullName>
    </recommendedName>
</protein>
<comment type="caution">
    <text evidence="4">The sequence shown here is derived from an EMBL/GenBank/DDBJ whole genome shotgun (WGS) entry which is preliminary data.</text>
</comment>
<evidence type="ECO:0000256" key="2">
    <source>
        <dbReference type="PROSITE-ProRule" id="PRU00708"/>
    </source>
</evidence>
<dbReference type="OMA" id="IKHCLAN"/>
<name>A0AA38CA68_TAXCH</name>
<dbReference type="Pfam" id="PF14432">
    <property type="entry name" value="DYW_deaminase"/>
    <property type="match status" value="1"/>
</dbReference>
<keyword evidence="1" id="KW-0677">Repeat</keyword>
<dbReference type="Pfam" id="PF01535">
    <property type="entry name" value="PPR"/>
    <property type="match status" value="2"/>
</dbReference>
<dbReference type="Pfam" id="PF20431">
    <property type="entry name" value="E_motif"/>
    <property type="match status" value="1"/>
</dbReference>
<dbReference type="EMBL" id="JAHRHJ020002930">
    <property type="protein sequence ID" value="KAH9292548.1"/>
    <property type="molecule type" value="Genomic_DNA"/>
</dbReference>
<dbReference type="Proteomes" id="UP000824469">
    <property type="component" value="Unassembled WGS sequence"/>
</dbReference>
<feature type="domain" description="DYW" evidence="3">
    <location>
        <begin position="642"/>
        <end position="734"/>
    </location>
</feature>
<evidence type="ECO:0000313" key="5">
    <source>
        <dbReference type="Proteomes" id="UP000824469"/>
    </source>
</evidence>
<evidence type="ECO:0000313" key="4">
    <source>
        <dbReference type="EMBL" id="KAH9292548.1"/>
    </source>
</evidence>
<dbReference type="PROSITE" id="PS51375">
    <property type="entry name" value="PPR"/>
    <property type="match status" value="7"/>
</dbReference>
<dbReference type="FunFam" id="1.25.40.10:FF:000366">
    <property type="entry name" value="Pentatricopeptide (PPR) repeat-containing protein"/>
    <property type="match status" value="1"/>
</dbReference>
<dbReference type="InterPro" id="IPR032867">
    <property type="entry name" value="DYW_dom"/>
</dbReference>